<evidence type="ECO:0000256" key="1">
    <source>
        <dbReference type="ARBA" id="ARBA00022475"/>
    </source>
</evidence>
<dbReference type="InterPro" id="IPR050490">
    <property type="entry name" value="Bact_solute-bd_prot1"/>
</dbReference>
<evidence type="ECO:0000256" key="2">
    <source>
        <dbReference type="ARBA" id="ARBA00022729"/>
    </source>
</evidence>
<name>A0ABW0R028_9BACL</name>
<keyword evidence="5" id="KW-0449">Lipoprotein</keyword>
<keyword evidence="4" id="KW-0564">Palmitate</keyword>
<dbReference type="PROSITE" id="PS51257">
    <property type="entry name" value="PROKAR_LIPOPROTEIN"/>
    <property type="match status" value="1"/>
</dbReference>
<dbReference type="Proteomes" id="UP001596108">
    <property type="component" value="Unassembled WGS sequence"/>
</dbReference>
<dbReference type="PANTHER" id="PTHR43649:SF33">
    <property type="entry name" value="POLYGALACTURONAN_RHAMNOGALACTURONAN-BINDING PROTEIN YTCQ"/>
    <property type="match status" value="1"/>
</dbReference>
<keyword evidence="1" id="KW-1003">Cell membrane</keyword>
<sequence length="433" mass="47198">MRKSSILCIGLALSLATLTGCGNNNNGASPSPTQSGAPGASQPAGNAIGGKITVLTNRTDLVDDGTMAKYADKFKEKYPDAEVEFEGLTNYATDVQVRLTTGEAGDVLLIPGSVPDSELSQYFEPLPDTLFDNVYFADLMKYDGKHYGLATGVNTQGIVYNKQAFIKAGIDKIPSTLDEFYADADKLKNAGITPLYMNFGAQWPMKSWGEESVWFTSGDPQYLSKMVQQDAPWQLNNEWGKMLTIARTLVQKGYVEKDLSTNNWELSKGDVASGKAAMYYLGNWVIPQIIGAGGKSEDIGFFPLPYDNSGKLNAPLGQDWMIGVSKSSSNKELATKWVEFFVKDSGYVESSGFIPVDKSKEPTLPQLAEFKSFAPNYIESQSTDPKFAEIGNKAEIGFYTGDYIQTLVTAKDLQKAFDDLNAKWKKGKAAVGT</sequence>
<gene>
    <name evidence="7" type="ORF">ACFPQ4_07075</name>
</gene>
<evidence type="ECO:0000313" key="7">
    <source>
        <dbReference type="EMBL" id="MFC5529212.1"/>
    </source>
</evidence>
<feature type="signal peptide" evidence="6">
    <location>
        <begin position="1"/>
        <end position="19"/>
    </location>
</feature>
<dbReference type="Gene3D" id="3.40.190.10">
    <property type="entry name" value="Periplasmic binding protein-like II"/>
    <property type="match status" value="2"/>
</dbReference>
<comment type="caution">
    <text evidence="7">The sequence shown here is derived from an EMBL/GenBank/DDBJ whole genome shotgun (WGS) entry which is preliminary data.</text>
</comment>
<protein>
    <submittedName>
        <fullName evidence="7">ABC transporter substrate-binding protein</fullName>
    </submittedName>
</protein>
<dbReference type="EMBL" id="JBHSNC010000021">
    <property type="protein sequence ID" value="MFC5529212.1"/>
    <property type="molecule type" value="Genomic_DNA"/>
</dbReference>
<dbReference type="Pfam" id="PF01547">
    <property type="entry name" value="SBP_bac_1"/>
    <property type="match status" value="1"/>
</dbReference>
<dbReference type="InterPro" id="IPR006059">
    <property type="entry name" value="SBP"/>
</dbReference>
<dbReference type="SUPFAM" id="SSF53850">
    <property type="entry name" value="Periplasmic binding protein-like II"/>
    <property type="match status" value="1"/>
</dbReference>
<keyword evidence="3" id="KW-0472">Membrane</keyword>
<evidence type="ECO:0000256" key="4">
    <source>
        <dbReference type="ARBA" id="ARBA00023139"/>
    </source>
</evidence>
<keyword evidence="8" id="KW-1185">Reference proteome</keyword>
<evidence type="ECO:0000313" key="8">
    <source>
        <dbReference type="Proteomes" id="UP001596108"/>
    </source>
</evidence>
<evidence type="ECO:0000256" key="5">
    <source>
        <dbReference type="ARBA" id="ARBA00023288"/>
    </source>
</evidence>
<dbReference type="RefSeq" id="WP_378111077.1">
    <property type="nucleotide sequence ID" value="NZ_JBHSNC010000021.1"/>
</dbReference>
<evidence type="ECO:0000256" key="6">
    <source>
        <dbReference type="SAM" id="SignalP"/>
    </source>
</evidence>
<organism evidence="7 8">
    <name type="scientific">Cohnella yongneupensis</name>
    <dbReference type="NCBI Taxonomy" id="425006"/>
    <lineage>
        <taxon>Bacteria</taxon>
        <taxon>Bacillati</taxon>
        <taxon>Bacillota</taxon>
        <taxon>Bacilli</taxon>
        <taxon>Bacillales</taxon>
        <taxon>Paenibacillaceae</taxon>
        <taxon>Cohnella</taxon>
    </lineage>
</organism>
<feature type="chain" id="PRO_5046832140" evidence="6">
    <location>
        <begin position="20"/>
        <end position="433"/>
    </location>
</feature>
<reference evidence="8" key="1">
    <citation type="journal article" date="2019" name="Int. J. Syst. Evol. Microbiol.">
        <title>The Global Catalogue of Microorganisms (GCM) 10K type strain sequencing project: providing services to taxonomists for standard genome sequencing and annotation.</title>
        <authorList>
            <consortium name="The Broad Institute Genomics Platform"/>
            <consortium name="The Broad Institute Genome Sequencing Center for Infectious Disease"/>
            <person name="Wu L."/>
            <person name="Ma J."/>
        </authorList>
    </citation>
    <scope>NUCLEOTIDE SEQUENCE [LARGE SCALE GENOMIC DNA]</scope>
    <source>
        <strain evidence="8">CGMCC 1.18578</strain>
    </source>
</reference>
<evidence type="ECO:0000256" key="3">
    <source>
        <dbReference type="ARBA" id="ARBA00023136"/>
    </source>
</evidence>
<keyword evidence="2 6" id="KW-0732">Signal</keyword>
<accession>A0ABW0R028</accession>
<proteinExistence type="predicted"/>
<dbReference type="PANTHER" id="PTHR43649">
    <property type="entry name" value="ARABINOSE-BINDING PROTEIN-RELATED"/>
    <property type="match status" value="1"/>
</dbReference>